<dbReference type="Proteomes" id="UP001050975">
    <property type="component" value="Unassembled WGS sequence"/>
</dbReference>
<organism evidence="2 3">
    <name type="scientific">Microseira wollei NIES-4236</name>
    <dbReference type="NCBI Taxonomy" id="2530354"/>
    <lineage>
        <taxon>Bacteria</taxon>
        <taxon>Bacillati</taxon>
        <taxon>Cyanobacteriota</taxon>
        <taxon>Cyanophyceae</taxon>
        <taxon>Oscillatoriophycideae</taxon>
        <taxon>Aerosakkonematales</taxon>
        <taxon>Aerosakkonemataceae</taxon>
        <taxon>Microseira</taxon>
    </lineage>
</organism>
<dbReference type="EMBL" id="BLAY01000031">
    <property type="protein sequence ID" value="GET37616.1"/>
    <property type="molecule type" value="Genomic_DNA"/>
</dbReference>
<protein>
    <recommendedName>
        <fullName evidence="4">Transposase</fullName>
    </recommendedName>
</protein>
<keyword evidence="3" id="KW-1185">Reference proteome</keyword>
<accession>A0AAV3XAH8</accession>
<gene>
    <name evidence="2" type="ORF">MiSe_23700</name>
</gene>
<sequence length="77" mass="8284">MGDETRTRGLGDSGTRGRGDSGTRGLGDSGTRGLGDRSRGGMFLENSPLSLVSHSTRPLQQVPVEKLFQLIPIDWEN</sequence>
<feature type="compositionally biased region" description="Basic and acidic residues" evidence="1">
    <location>
        <begin position="1"/>
        <end position="21"/>
    </location>
</feature>
<evidence type="ECO:0000256" key="1">
    <source>
        <dbReference type="SAM" id="MobiDB-lite"/>
    </source>
</evidence>
<evidence type="ECO:0008006" key="4">
    <source>
        <dbReference type="Google" id="ProtNLM"/>
    </source>
</evidence>
<feature type="region of interest" description="Disordered" evidence="1">
    <location>
        <begin position="1"/>
        <end position="44"/>
    </location>
</feature>
<evidence type="ECO:0000313" key="3">
    <source>
        <dbReference type="Proteomes" id="UP001050975"/>
    </source>
</evidence>
<reference evidence="2" key="1">
    <citation type="submission" date="2019-10" db="EMBL/GenBank/DDBJ databases">
        <title>Draft genome sequece of Microseira wollei NIES-4236.</title>
        <authorList>
            <person name="Yamaguchi H."/>
            <person name="Suzuki S."/>
            <person name="Kawachi M."/>
        </authorList>
    </citation>
    <scope>NUCLEOTIDE SEQUENCE</scope>
    <source>
        <strain evidence="2">NIES-4236</strain>
    </source>
</reference>
<name>A0AAV3XAH8_9CYAN</name>
<evidence type="ECO:0000313" key="2">
    <source>
        <dbReference type="EMBL" id="GET37616.1"/>
    </source>
</evidence>
<comment type="caution">
    <text evidence="2">The sequence shown here is derived from an EMBL/GenBank/DDBJ whole genome shotgun (WGS) entry which is preliminary data.</text>
</comment>
<dbReference type="AlphaFoldDB" id="A0AAV3XAH8"/>
<feature type="compositionally biased region" description="Gly residues" evidence="1">
    <location>
        <begin position="22"/>
        <end position="33"/>
    </location>
</feature>
<proteinExistence type="predicted"/>